<evidence type="ECO:0000313" key="2">
    <source>
        <dbReference type="Proteomes" id="UP000326857"/>
    </source>
</evidence>
<dbReference type="AlphaFoldDB" id="A0A5E7Y748"/>
<reference evidence="1 2" key="1">
    <citation type="submission" date="2019-09" db="EMBL/GenBank/DDBJ databases">
        <authorList>
            <person name="Dittami M. S."/>
        </authorList>
    </citation>
    <scope>NUCLEOTIDE SEQUENCE [LARGE SCALE GENOMIC DNA]</scope>
    <source>
        <strain evidence="1">SPHINGO391</strain>
    </source>
</reference>
<dbReference type="EMBL" id="CABVLI010000029">
    <property type="protein sequence ID" value="VVT02405.1"/>
    <property type="molecule type" value="Genomic_DNA"/>
</dbReference>
<name>A0A5E7Y748_9SPHN</name>
<organism evidence="1 2">
    <name type="scientific">Sphingomonas aurantiaca</name>
    <dbReference type="NCBI Taxonomy" id="185949"/>
    <lineage>
        <taxon>Bacteria</taxon>
        <taxon>Pseudomonadati</taxon>
        <taxon>Pseudomonadota</taxon>
        <taxon>Alphaproteobacteria</taxon>
        <taxon>Sphingomonadales</taxon>
        <taxon>Sphingomonadaceae</taxon>
        <taxon>Sphingomonas</taxon>
    </lineage>
</organism>
<evidence type="ECO:0000313" key="1">
    <source>
        <dbReference type="EMBL" id="VVT02405.1"/>
    </source>
</evidence>
<proteinExistence type="predicted"/>
<protein>
    <submittedName>
        <fullName evidence="1">Uncharacterized protein</fullName>
    </submittedName>
</protein>
<sequence>MGEENGCRRRLETRATIAIPLGEFLSRMSKSRSRANWPKTPMAACAARAGTVT</sequence>
<dbReference type="Proteomes" id="UP000326857">
    <property type="component" value="Unassembled WGS sequence"/>
</dbReference>
<accession>A0A5E7Y748</accession>
<gene>
    <name evidence="1" type="ORF">SPHINGO391_350375</name>
</gene>